<organism evidence="1 2">
    <name type="scientific">Sphaerodactylus townsendi</name>
    <dbReference type="NCBI Taxonomy" id="933632"/>
    <lineage>
        <taxon>Eukaryota</taxon>
        <taxon>Metazoa</taxon>
        <taxon>Chordata</taxon>
        <taxon>Craniata</taxon>
        <taxon>Vertebrata</taxon>
        <taxon>Euteleostomi</taxon>
        <taxon>Lepidosauria</taxon>
        <taxon>Squamata</taxon>
        <taxon>Bifurcata</taxon>
        <taxon>Gekkota</taxon>
        <taxon>Sphaerodactylidae</taxon>
        <taxon>Sphaerodactylus</taxon>
    </lineage>
</organism>
<name>A0ACB8EXA4_9SAUR</name>
<protein>
    <submittedName>
        <fullName evidence="1">Uncharacterized protein</fullName>
    </submittedName>
</protein>
<dbReference type="Proteomes" id="UP000827872">
    <property type="component" value="Linkage Group LG15"/>
</dbReference>
<dbReference type="EMBL" id="CM037628">
    <property type="protein sequence ID" value="KAH7997024.1"/>
    <property type="molecule type" value="Genomic_DNA"/>
</dbReference>
<evidence type="ECO:0000313" key="1">
    <source>
        <dbReference type="EMBL" id="KAH7997024.1"/>
    </source>
</evidence>
<gene>
    <name evidence="1" type="ORF">K3G42_012773</name>
</gene>
<evidence type="ECO:0000313" key="2">
    <source>
        <dbReference type="Proteomes" id="UP000827872"/>
    </source>
</evidence>
<keyword evidence="2" id="KW-1185">Reference proteome</keyword>
<proteinExistence type="predicted"/>
<sequence length="446" mass="49385">MTEFGPLCTESYGSRRARCYHPLPDGHLRCLPDRPEAQTYRSIREVFMSVFLPQGYPESVSGDYLAYQIWDTVQAFASSITGTLATQAVLKGVGVGDESSTVAAATVTWILKDGTGMLGRILFAWSKGNKLDCDAKQWRLFADVLNDVAILMEILAPAFPAFFTLIVCTSGFFKCIVGVAGGATRAALTMHQARRDNMADVSAKDGSQETLVNLAGLLCSLFLIPLVADNLPLTYTLYGLFTILHLYSNYRAVRAVCMETLNQARLRLVLRHFLRWGKVPSPALVNPEEPLLLGNHRQLRLILGAPLHTVVSSTADFQKALEGNSSNYLLFFNQAAGTVSVMLHQQAGSVDVIKACSHALVLEALLYQDVAGSSVERESLLDLQRRLREEPSRKDWTTVAELHQLWDSIFPIFLIGLMSAGWVTDRNLLGPEEWRVDWTMNGKKNL</sequence>
<comment type="caution">
    <text evidence="1">The sequence shown here is derived from an EMBL/GenBank/DDBJ whole genome shotgun (WGS) entry which is preliminary data.</text>
</comment>
<reference evidence="1" key="1">
    <citation type="submission" date="2021-08" db="EMBL/GenBank/DDBJ databases">
        <title>The first chromosome-level gecko genome reveals the dynamic sex chromosomes of Neotropical dwarf geckos (Sphaerodactylidae: Sphaerodactylus).</title>
        <authorList>
            <person name="Pinto B.J."/>
            <person name="Keating S.E."/>
            <person name="Gamble T."/>
        </authorList>
    </citation>
    <scope>NUCLEOTIDE SEQUENCE</scope>
    <source>
        <strain evidence="1">TG3544</strain>
    </source>
</reference>
<accession>A0ACB8EXA4</accession>